<dbReference type="AlphaFoldDB" id="A0A6B0U8T5"/>
<sequence length="100" mass="10861">MMRATTYLFVCALALQGVLNEELNSAASEDLTTVDKASVATARDIATSSEPPVIEDEEATSSEPPVIEDEEATSSEPPVIEDEEAKKMSWNENSETRVIK</sequence>
<feature type="signal peptide" evidence="2">
    <location>
        <begin position="1"/>
        <end position="20"/>
    </location>
</feature>
<evidence type="ECO:0000256" key="2">
    <source>
        <dbReference type="SAM" id="SignalP"/>
    </source>
</evidence>
<dbReference type="EMBL" id="GIFC01005965">
    <property type="protein sequence ID" value="MXU88048.1"/>
    <property type="molecule type" value="Transcribed_RNA"/>
</dbReference>
<evidence type="ECO:0000256" key="1">
    <source>
        <dbReference type="SAM" id="MobiDB-lite"/>
    </source>
</evidence>
<name>A0A6B0U8T5_IXORI</name>
<reference evidence="3" key="1">
    <citation type="submission" date="2019-12" db="EMBL/GenBank/DDBJ databases">
        <title>An insight into the sialome of adult female Ixodes ricinus ticks feeding for 6 days.</title>
        <authorList>
            <person name="Perner J."/>
            <person name="Ribeiro J.M.C."/>
        </authorList>
    </citation>
    <scope>NUCLEOTIDE SEQUENCE</scope>
    <source>
        <strain evidence="3">Semi-engorged</strain>
        <tissue evidence="3">Salivary glands</tissue>
    </source>
</reference>
<proteinExistence type="predicted"/>
<feature type="compositionally biased region" description="Basic and acidic residues" evidence="1">
    <location>
        <begin position="84"/>
        <end position="100"/>
    </location>
</feature>
<organism evidence="3">
    <name type="scientific">Ixodes ricinus</name>
    <name type="common">Common tick</name>
    <name type="synonym">Acarus ricinus</name>
    <dbReference type="NCBI Taxonomy" id="34613"/>
    <lineage>
        <taxon>Eukaryota</taxon>
        <taxon>Metazoa</taxon>
        <taxon>Ecdysozoa</taxon>
        <taxon>Arthropoda</taxon>
        <taxon>Chelicerata</taxon>
        <taxon>Arachnida</taxon>
        <taxon>Acari</taxon>
        <taxon>Parasitiformes</taxon>
        <taxon>Ixodida</taxon>
        <taxon>Ixodoidea</taxon>
        <taxon>Ixodidae</taxon>
        <taxon>Ixodinae</taxon>
        <taxon>Ixodes</taxon>
    </lineage>
</organism>
<accession>A0A6B0U8T5</accession>
<protein>
    <submittedName>
        <fullName evidence="3">Putative secreted protein</fullName>
    </submittedName>
</protein>
<feature type="chain" id="PRO_5025618716" evidence="2">
    <location>
        <begin position="21"/>
        <end position="100"/>
    </location>
</feature>
<keyword evidence="2" id="KW-0732">Signal</keyword>
<feature type="region of interest" description="Disordered" evidence="1">
    <location>
        <begin position="42"/>
        <end position="100"/>
    </location>
</feature>
<evidence type="ECO:0000313" key="3">
    <source>
        <dbReference type="EMBL" id="MXU88048.1"/>
    </source>
</evidence>
<feature type="compositionally biased region" description="Acidic residues" evidence="1">
    <location>
        <begin position="53"/>
        <end position="83"/>
    </location>
</feature>